<evidence type="ECO:0000313" key="2">
    <source>
        <dbReference type="Proteomes" id="UP001487740"/>
    </source>
</evidence>
<evidence type="ECO:0000313" key="1">
    <source>
        <dbReference type="EMBL" id="KAK8377409.1"/>
    </source>
</evidence>
<comment type="caution">
    <text evidence="1">The sequence shown here is derived from an EMBL/GenBank/DDBJ whole genome shotgun (WGS) entry which is preliminary data.</text>
</comment>
<dbReference type="Proteomes" id="UP001487740">
    <property type="component" value="Unassembled WGS sequence"/>
</dbReference>
<name>A0AAW0SR92_SCYPA</name>
<sequence>MMEPCIALPTDQGLEVALKILDESNSSEDNPADDATRRVTTRELLAGERLNFLYLSERSWPPLLSHRNDLEEDPEDKKEVAPLAVETREAGAINKLLLWYSSWYALQKTVAWLCRFMDWIMKGHPNLSGSRLDVTESRAA</sequence>
<dbReference type="AlphaFoldDB" id="A0AAW0SR92"/>
<reference evidence="1 2" key="1">
    <citation type="submission" date="2023-03" db="EMBL/GenBank/DDBJ databases">
        <title>High-quality genome of Scylla paramamosain provides insights in environmental adaptation.</title>
        <authorList>
            <person name="Zhang L."/>
        </authorList>
    </citation>
    <scope>NUCLEOTIDE SEQUENCE [LARGE SCALE GENOMIC DNA]</scope>
    <source>
        <strain evidence="1">LZ_2023a</strain>
        <tissue evidence="1">Muscle</tissue>
    </source>
</reference>
<protein>
    <submittedName>
        <fullName evidence="1">Uncharacterized protein</fullName>
    </submittedName>
</protein>
<proteinExistence type="predicted"/>
<keyword evidence="2" id="KW-1185">Reference proteome</keyword>
<accession>A0AAW0SR92</accession>
<organism evidence="1 2">
    <name type="scientific">Scylla paramamosain</name>
    <name type="common">Mud crab</name>
    <dbReference type="NCBI Taxonomy" id="85552"/>
    <lineage>
        <taxon>Eukaryota</taxon>
        <taxon>Metazoa</taxon>
        <taxon>Ecdysozoa</taxon>
        <taxon>Arthropoda</taxon>
        <taxon>Crustacea</taxon>
        <taxon>Multicrustacea</taxon>
        <taxon>Malacostraca</taxon>
        <taxon>Eumalacostraca</taxon>
        <taxon>Eucarida</taxon>
        <taxon>Decapoda</taxon>
        <taxon>Pleocyemata</taxon>
        <taxon>Brachyura</taxon>
        <taxon>Eubrachyura</taxon>
        <taxon>Portunoidea</taxon>
        <taxon>Portunidae</taxon>
        <taxon>Portuninae</taxon>
        <taxon>Scylla</taxon>
    </lineage>
</organism>
<gene>
    <name evidence="1" type="ORF">O3P69_013797</name>
</gene>
<dbReference type="EMBL" id="JARAKH010000047">
    <property type="protein sequence ID" value="KAK8377409.1"/>
    <property type="molecule type" value="Genomic_DNA"/>
</dbReference>